<dbReference type="InterPro" id="IPR015422">
    <property type="entry name" value="PyrdxlP-dep_Trfase_small"/>
</dbReference>
<dbReference type="Gene3D" id="3.90.1150.10">
    <property type="entry name" value="Aspartate Aminotransferase, domain 1"/>
    <property type="match status" value="1"/>
</dbReference>
<evidence type="ECO:0000256" key="2">
    <source>
        <dbReference type="ARBA" id="ARBA00022576"/>
    </source>
</evidence>
<dbReference type="CDD" id="cd00610">
    <property type="entry name" value="OAT_like"/>
    <property type="match status" value="1"/>
</dbReference>
<gene>
    <name evidence="6" type="ORF">Ga0080559_TMP4584</name>
</gene>
<dbReference type="Proteomes" id="UP000186559">
    <property type="component" value="Chromosome"/>
</dbReference>
<dbReference type="PANTHER" id="PTHR43094:SF1">
    <property type="entry name" value="AMINOTRANSFERASE CLASS-III"/>
    <property type="match status" value="1"/>
</dbReference>
<protein>
    <recommendedName>
        <fullName evidence="8">Adenosylmethionine-8-amino-7-oxononanoate aminotransferase</fullName>
    </recommendedName>
</protein>
<dbReference type="KEGG" id="tpro:Ga0080559_TMP4584"/>
<dbReference type="PIRSF" id="PIRSF000521">
    <property type="entry name" value="Transaminase_4ab_Lys_Orn"/>
    <property type="match status" value="1"/>
</dbReference>
<keyword evidence="2" id="KW-0032">Aminotransferase</keyword>
<name>A0A1U7DBE7_9RHOB</name>
<evidence type="ECO:0000256" key="4">
    <source>
        <dbReference type="ARBA" id="ARBA00022898"/>
    </source>
</evidence>
<dbReference type="InterPro" id="IPR015424">
    <property type="entry name" value="PyrdxlP-dep_Trfase"/>
</dbReference>
<dbReference type="AlphaFoldDB" id="A0A1U7DBE7"/>
<dbReference type="PANTHER" id="PTHR43094">
    <property type="entry name" value="AMINOTRANSFERASE"/>
    <property type="match status" value="1"/>
</dbReference>
<proteinExistence type="inferred from homology"/>
<accession>A0A1U7DBE7</accession>
<keyword evidence="3" id="KW-0808">Transferase</keyword>
<dbReference type="FunFam" id="3.40.640.10:FF:000014">
    <property type="entry name" value="Adenosylmethionine-8-amino-7-oxononanoate aminotransferase, probable"/>
    <property type="match status" value="1"/>
</dbReference>
<dbReference type="STRING" id="1229727.Ga0080559_TMP4584"/>
<dbReference type="OrthoDB" id="9801834at2"/>
<evidence type="ECO:0000256" key="5">
    <source>
        <dbReference type="RuleBase" id="RU003560"/>
    </source>
</evidence>
<dbReference type="EMBL" id="CP014796">
    <property type="protein sequence ID" value="APX25380.1"/>
    <property type="molecule type" value="Genomic_DNA"/>
</dbReference>
<dbReference type="NCBIfam" id="NF005685">
    <property type="entry name" value="PRK07483.1"/>
    <property type="match status" value="1"/>
</dbReference>
<dbReference type="InterPro" id="IPR005814">
    <property type="entry name" value="Aminotrans_3"/>
</dbReference>
<dbReference type="GO" id="GO:0005829">
    <property type="term" value="C:cytosol"/>
    <property type="evidence" value="ECO:0007669"/>
    <property type="project" value="TreeGrafter"/>
</dbReference>
<evidence type="ECO:0008006" key="8">
    <source>
        <dbReference type="Google" id="ProtNLM"/>
    </source>
</evidence>
<dbReference type="GO" id="GO:0030170">
    <property type="term" value="F:pyridoxal phosphate binding"/>
    <property type="evidence" value="ECO:0007669"/>
    <property type="project" value="InterPro"/>
</dbReference>
<organism evidence="6 7">
    <name type="scientific">Salipiger profundus</name>
    <dbReference type="NCBI Taxonomy" id="1229727"/>
    <lineage>
        <taxon>Bacteria</taxon>
        <taxon>Pseudomonadati</taxon>
        <taxon>Pseudomonadota</taxon>
        <taxon>Alphaproteobacteria</taxon>
        <taxon>Rhodobacterales</taxon>
        <taxon>Roseobacteraceae</taxon>
        <taxon>Salipiger</taxon>
    </lineage>
</organism>
<comment type="similarity">
    <text evidence="1 5">Belongs to the class-III pyridoxal-phosphate-dependent aminotransferase family.</text>
</comment>
<evidence type="ECO:0000313" key="7">
    <source>
        <dbReference type="Proteomes" id="UP000186559"/>
    </source>
</evidence>
<dbReference type="SUPFAM" id="SSF53383">
    <property type="entry name" value="PLP-dependent transferases"/>
    <property type="match status" value="1"/>
</dbReference>
<evidence type="ECO:0000256" key="1">
    <source>
        <dbReference type="ARBA" id="ARBA00008954"/>
    </source>
</evidence>
<evidence type="ECO:0000256" key="3">
    <source>
        <dbReference type="ARBA" id="ARBA00022679"/>
    </source>
</evidence>
<dbReference type="InterPro" id="IPR015421">
    <property type="entry name" value="PyrdxlP-dep_Trfase_major"/>
</dbReference>
<dbReference type="Pfam" id="PF00202">
    <property type="entry name" value="Aminotran_3"/>
    <property type="match status" value="1"/>
</dbReference>
<dbReference type="RefSeq" id="WP_076624959.1">
    <property type="nucleotide sequence ID" value="NZ_BMEW01000021.1"/>
</dbReference>
<sequence length="439" mass="46823">MSHIFPRHTKSLPPMVARGEGAYLYDTNGKAYLDGSGGAAVSCLGHGDATVIAAMKAQLDQVAFAHTGFFTSEPAERLADRLIELAPEGLDRVYVVAGGSEAMESALKLARQYHLETGAPERRNIIARRQSYHGNTLGALSTGGNIWRREPFAPLLIDVHHVSPCYAYRGMEPGETEETYGERLAAELEAKIEELGPETVMAFVAEPVVGATAGAVPAVPGYFRRVREICDRHGILLILDEVMCGMGRTGTLFACEQDGVSPDICAIAKGLGAGYAPIGAMLCSSDIYAAIENGSGFFQHGHTYLGHPTSCAGANAVLDRLVSDRLLDRVAPTGEMLRAALHERFGQHPNVGDIRGRGLFLGLELVEDRATKAPFDPSRGVAGKLKKAAFAEGLICYPMGGTIDGQRGDHVLLAPPFILTEDQVGELVDKLDAALTSVL</sequence>
<dbReference type="Gene3D" id="3.40.640.10">
    <property type="entry name" value="Type I PLP-dependent aspartate aminotransferase-like (Major domain)"/>
    <property type="match status" value="1"/>
</dbReference>
<reference evidence="6 7" key="1">
    <citation type="submission" date="2016-03" db="EMBL/GenBank/DDBJ databases">
        <title>Deep-sea bacteria in the southern Pacific.</title>
        <authorList>
            <person name="Tang K."/>
        </authorList>
    </citation>
    <scope>NUCLEOTIDE SEQUENCE [LARGE SCALE GENOMIC DNA]</scope>
    <source>
        <strain evidence="6 7">JLT2016</strain>
    </source>
</reference>
<evidence type="ECO:0000313" key="6">
    <source>
        <dbReference type="EMBL" id="APX25380.1"/>
    </source>
</evidence>
<dbReference type="GO" id="GO:0008483">
    <property type="term" value="F:transaminase activity"/>
    <property type="evidence" value="ECO:0007669"/>
    <property type="project" value="UniProtKB-KW"/>
</dbReference>
<keyword evidence="7" id="KW-1185">Reference proteome</keyword>
<keyword evidence="4 5" id="KW-0663">Pyridoxal phosphate</keyword>